<keyword evidence="5" id="KW-1185">Reference proteome</keyword>
<dbReference type="RefSeq" id="WP_009150989.1">
    <property type="nucleotide sequence ID" value="NZ_CP121471.1"/>
</dbReference>
<feature type="transmembrane region" description="Helical" evidence="3">
    <location>
        <begin position="17"/>
        <end position="38"/>
    </location>
</feature>
<evidence type="ECO:0000313" key="4">
    <source>
        <dbReference type="EMBL" id="EIC20586.1"/>
    </source>
</evidence>
<dbReference type="InterPro" id="IPR051829">
    <property type="entry name" value="Multiheme_Cytochr_ET"/>
</dbReference>
<dbReference type="PANTHER" id="PTHR35038">
    <property type="entry name" value="DISSIMILATORY SULFITE REDUCTASE SIRA"/>
    <property type="match status" value="1"/>
</dbReference>
<sequence length="793" mass="88202">MSTLTEDLVSPKSKRRFLIIGGILLAVILAYKFLYPLFFDAYVGKTNAPLSYESSQELSDLEFEALARDLSEEARYEKAAAVVSEDQEPFARQVKIEMLMNTPSFVSEIEPKHIEYFREAGIRKYEGPETCLRCHETITVNHGEGGLKTVNTLDDIVNSVHFKFQTSAGGFSTFGYDGRQVNAGPHKIPVGKIDRACGIPGSFTWTGWAALVKSRPEHAGGEVEMRSEGCGQCHIGGNYQPATEKMMPIGDVPEMAKEGIDCLICHSRTYDMNKRYVIRDDKGTRWNQDRSMHAALTVAEIRSDNCLRCHQHNMGGDIYEHNFAATQLGDENQRLLHHGAKRGNPFSPQDDVHAAAGIQCTDCHEPEGHKIPRGRMGVDLVANDLPDVDVTCASCHTETPHNNSKDKALLNGHIARMACETCHIKELEANSVVLRDWVHPSWNSEEGVWEPTDIFQSGEPGKGFKFLWFNGNGTFLANALGSNPAGTGDYNPLMNQMVKIDDPEALADIRAAVEELKETYPEIDVDEYVKKATDPLSQLTPEMLAKRREMIAKNLQVAMNDGESRIYPFKVFNAMMYEDMGNQGPFGAMILPFDYATYYETGDGKASVKQAISDPIVQRMYQMPFKVYMMDEFMYYFGVMEGWNPTYPLVNGELVNVEPHWMRQMGTLMVNHGIQGKGRECKDCHDPNGVMDFAALDYSPEQVAELQDLEGLTASGKSPVQDVQPPPASLPQPSPATPEVHTPAKPPVEARAQEMAPGLRPQLPAASLPLGMPAPPVPQERMSANPSYPYWPR</sequence>
<keyword evidence="1" id="KW-0732">Signal</keyword>
<proteinExistence type="predicted"/>
<feature type="compositionally biased region" description="Pro residues" evidence="2">
    <location>
        <begin position="724"/>
        <end position="736"/>
    </location>
</feature>
<dbReference type="AlphaFoldDB" id="H8Z5L6"/>
<organism evidence="4 5">
    <name type="scientific">Thiorhodovibrio frisius</name>
    <dbReference type="NCBI Taxonomy" id="631362"/>
    <lineage>
        <taxon>Bacteria</taxon>
        <taxon>Pseudomonadati</taxon>
        <taxon>Pseudomonadota</taxon>
        <taxon>Gammaproteobacteria</taxon>
        <taxon>Chromatiales</taxon>
        <taxon>Chromatiaceae</taxon>
        <taxon>Thiorhodovibrio</taxon>
    </lineage>
</organism>
<reference evidence="4 5" key="2">
    <citation type="submission" date="2011-11" db="EMBL/GenBank/DDBJ databases">
        <authorList>
            <consortium name="US DOE Joint Genome Institute"/>
            <person name="Lucas S."/>
            <person name="Han J."/>
            <person name="Lapidus A."/>
            <person name="Cheng J.-F."/>
            <person name="Goodwin L."/>
            <person name="Pitluck S."/>
            <person name="Peters L."/>
            <person name="Ovchinnikova G."/>
            <person name="Zhang X."/>
            <person name="Detter J.C."/>
            <person name="Han C."/>
            <person name="Tapia R."/>
            <person name="Land M."/>
            <person name="Hauser L."/>
            <person name="Kyrpides N."/>
            <person name="Ivanova N."/>
            <person name="Pagani I."/>
            <person name="Vogl K."/>
            <person name="Liu Z."/>
            <person name="Overmann J."/>
            <person name="Frigaard N.-U."/>
            <person name="Bryant D."/>
            <person name="Woyke T."/>
        </authorList>
    </citation>
    <scope>NUCLEOTIDE SEQUENCE [LARGE SCALE GENOMIC DNA]</scope>
    <source>
        <strain evidence="4 5">970</strain>
    </source>
</reference>
<protein>
    <submittedName>
        <fullName evidence="4">Formate-dependent nitrite reductase, periplasmic cytochrome c552 subunit</fullName>
    </submittedName>
</protein>
<dbReference type="HOGENOM" id="CLU_382101_0_0_6"/>
<evidence type="ECO:0000256" key="1">
    <source>
        <dbReference type="ARBA" id="ARBA00022729"/>
    </source>
</evidence>
<keyword evidence="3" id="KW-1133">Transmembrane helix</keyword>
<keyword evidence="3" id="KW-0472">Membrane</keyword>
<evidence type="ECO:0000256" key="3">
    <source>
        <dbReference type="SAM" id="Phobius"/>
    </source>
</evidence>
<dbReference type="Proteomes" id="UP000002964">
    <property type="component" value="Unassembled WGS sequence"/>
</dbReference>
<dbReference type="STRING" id="631362.Thi970DRAFT_04239"/>
<dbReference type="OrthoDB" id="9814800at2"/>
<accession>H8Z5L6</accession>
<feature type="region of interest" description="Disordered" evidence="2">
    <location>
        <begin position="715"/>
        <end position="793"/>
    </location>
</feature>
<gene>
    <name evidence="4" type="ORF">Thi970DRAFT_04239</name>
</gene>
<dbReference type="GO" id="GO:0016491">
    <property type="term" value="F:oxidoreductase activity"/>
    <property type="evidence" value="ECO:0007669"/>
    <property type="project" value="TreeGrafter"/>
</dbReference>
<dbReference type="eggNOG" id="ENOG502Z9QE">
    <property type="taxonomic scope" value="Bacteria"/>
</dbReference>
<dbReference type="PANTHER" id="PTHR35038:SF5">
    <property type="entry name" value="CYTOCHROME C-TYPE PROTEIN NRFB"/>
    <property type="match status" value="1"/>
</dbReference>
<dbReference type="SUPFAM" id="SSF48695">
    <property type="entry name" value="Multiheme cytochromes"/>
    <property type="match status" value="1"/>
</dbReference>
<evidence type="ECO:0000256" key="2">
    <source>
        <dbReference type="SAM" id="MobiDB-lite"/>
    </source>
</evidence>
<dbReference type="EMBL" id="JH603170">
    <property type="protein sequence ID" value="EIC20586.1"/>
    <property type="molecule type" value="Genomic_DNA"/>
</dbReference>
<dbReference type="InterPro" id="IPR036280">
    <property type="entry name" value="Multihaem_cyt_sf"/>
</dbReference>
<name>H8Z5L6_9GAMM</name>
<keyword evidence="3" id="KW-0812">Transmembrane</keyword>
<reference evidence="5" key="1">
    <citation type="submission" date="2011-06" db="EMBL/GenBank/DDBJ databases">
        <authorList>
            <consortium name="US DOE Joint Genome Institute (JGI-PGF)"/>
            <person name="Lucas S."/>
            <person name="Han J."/>
            <person name="Lapidus A."/>
            <person name="Cheng J.-F."/>
            <person name="Goodwin L."/>
            <person name="Pitluck S."/>
            <person name="Peters L."/>
            <person name="Land M.L."/>
            <person name="Hauser L."/>
            <person name="Vogl K."/>
            <person name="Liu Z."/>
            <person name="Overmann J."/>
            <person name="Frigaard N.-U."/>
            <person name="Bryant D.A."/>
            <person name="Woyke T.J."/>
        </authorList>
    </citation>
    <scope>NUCLEOTIDE SEQUENCE [LARGE SCALE GENOMIC DNA]</scope>
    <source>
        <strain evidence="5">970</strain>
    </source>
</reference>
<evidence type="ECO:0000313" key="5">
    <source>
        <dbReference type="Proteomes" id="UP000002964"/>
    </source>
</evidence>
<dbReference type="Gene3D" id="1.10.1130.10">
    <property type="entry name" value="Flavocytochrome C3, Chain A"/>
    <property type="match status" value="1"/>
</dbReference>